<name>A0ABP7LBX1_9GAMM</name>
<dbReference type="Pfam" id="PF01551">
    <property type="entry name" value="Peptidase_M23"/>
    <property type="match status" value="1"/>
</dbReference>
<dbReference type="InterPro" id="IPR050570">
    <property type="entry name" value="Cell_wall_metabolism_enzyme"/>
</dbReference>
<dbReference type="PANTHER" id="PTHR21666:SF269">
    <property type="entry name" value="METALLOENDOPEPTIDASE"/>
    <property type="match status" value="1"/>
</dbReference>
<proteinExistence type="predicted"/>
<comment type="caution">
    <text evidence="2">The sequence shown here is derived from an EMBL/GenBank/DDBJ whole genome shotgun (WGS) entry which is preliminary data.</text>
</comment>
<protein>
    <submittedName>
        <fullName evidence="2">Amidase activator ActS</fullName>
    </submittedName>
</protein>
<dbReference type="EMBL" id="BAABDG010000003">
    <property type="protein sequence ID" value="GAA3896590.1"/>
    <property type="molecule type" value="Genomic_DNA"/>
</dbReference>
<dbReference type="SMART" id="SM00257">
    <property type="entry name" value="LysM"/>
    <property type="match status" value="1"/>
</dbReference>
<dbReference type="InterPro" id="IPR018392">
    <property type="entry name" value="LysM"/>
</dbReference>
<dbReference type="Pfam" id="PF01476">
    <property type="entry name" value="LysM"/>
    <property type="match status" value="1"/>
</dbReference>
<evidence type="ECO:0000313" key="2">
    <source>
        <dbReference type="EMBL" id="GAA3896590.1"/>
    </source>
</evidence>
<evidence type="ECO:0000313" key="3">
    <source>
        <dbReference type="Proteomes" id="UP001499994"/>
    </source>
</evidence>
<evidence type="ECO:0000259" key="1">
    <source>
        <dbReference type="PROSITE" id="PS51782"/>
    </source>
</evidence>
<dbReference type="CDD" id="cd12797">
    <property type="entry name" value="M23_peptidase"/>
    <property type="match status" value="1"/>
</dbReference>
<gene>
    <name evidence="2" type="primary">actS</name>
    <name evidence="2" type="ORF">GCM10022405_22270</name>
</gene>
<dbReference type="NCBIfam" id="NF040883">
    <property type="entry name" value="amid_act_ActS"/>
    <property type="match status" value="1"/>
</dbReference>
<dbReference type="InterPro" id="IPR053529">
    <property type="entry name" value="Peptidase_M23B"/>
</dbReference>
<dbReference type="Gene3D" id="3.10.350.10">
    <property type="entry name" value="LysM domain"/>
    <property type="match status" value="1"/>
</dbReference>
<reference evidence="3" key="1">
    <citation type="journal article" date="2019" name="Int. J. Syst. Evol. Microbiol.">
        <title>The Global Catalogue of Microorganisms (GCM) 10K type strain sequencing project: providing services to taxonomists for standard genome sequencing and annotation.</title>
        <authorList>
            <consortium name="The Broad Institute Genomics Platform"/>
            <consortium name="The Broad Institute Genome Sequencing Center for Infectious Disease"/>
            <person name="Wu L."/>
            <person name="Ma J."/>
        </authorList>
    </citation>
    <scope>NUCLEOTIDE SEQUENCE [LARGE SCALE GENOMIC DNA]</scope>
    <source>
        <strain evidence="3">JCM 17201</strain>
    </source>
</reference>
<accession>A0ABP7LBX1</accession>
<dbReference type="PROSITE" id="PS51782">
    <property type="entry name" value="LYSM"/>
    <property type="match status" value="1"/>
</dbReference>
<dbReference type="SUPFAM" id="SSF51261">
    <property type="entry name" value="Duplicated hybrid motif"/>
    <property type="match status" value="1"/>
</dbReference>
<feature type="domain" description="LysM" evidence="1">
    <location>
        <begin position="66"/>
        <end position="110"/>
    </location>
</feature>
<sequence>MAAFYAADVLCNLLIGDGILSTGSKRVLLQRITLCLLAGLLLAGCSSKNSYNRNYDTLPKGTYSGKTYTVKRGDTLYYIAWITGNEVGELARVNKIRPPYSLEVGQVLRLSASAPARASSGSRKAAASAIVTAPPPGASRCWRWPTNGQVVLKFSTTDGGNKGIDIAGRRGQPVYASAKGRVVYVGNQLRGYGNLIMIKHGEEFITAYAHNDTTLVRNGQDVNAGQKIATMGSTGTDSVRLHFQIRYRATAIDPLRYLPAQGTTPRCSG</sequence>
<dbReference type="Gene3D" id="2.70.70.10">
    <property type="entry name" value="Glucose Permease (Domain IIA)"/>
    <property type="match status" value="1"/>
</dbReference>
<dbReference type="PANTHER" id="PTHR21666">
    <property type="entry name" value="PEPTIDASE-RELATED"/>
    <property type="match status" value="1"/>
</dbReference>
<dbReference type="CDD" id="cd00118">
    <property type="entry name" value="LysM"/>
    <property type="match status" value="1"/>
</dbReference>
<dbReference type="InterPro" id="IPR011055">
    <property type="entry name" value="Dup_hybrid_motif"/>
</dbReference>
<dbReference type="Proteomes" id="UP001499994">
    <property type="component" value="Unassembled WGS sequence"/>
</dbReference>
<organism evidence="2 3">
    <name type="scientific">Gibbsiella dentisursi</name>
    <dbReference type="NCBI Taxonomy" id="796890"/>
    <lineage>
        <taxon>Bacteria</taxon>
        <taxon>Pseudomonadati</taxon>
        <taxon>Pseudomonadota</taxon>
        <taxon>Gammaproteobacteria</taxon>
        <taxon>Enterobacterales</taxon>
        <taxon>Yersiniaceae</taxon>
        <taxon>Gibbsiella</taxon>
    </lineage>
</organism>
<dbReference type="InterPro" id="IPR036779">
    <property type="entry name" value="LysM_dom_sf"/>
</dbReference>
<keyword evidence="3" id="KW-1185">Reference proteome</keyword>
<dbReference type="InterPro" id="IPR016047">
    <property type="entry name" value="M23ase_b-sheet_dom"/>
</dbReference>